<dbReference type="InterPro" id="IPR001647">
    <property type="entry name" value="HTH_TetR"/>
</dbReference>
<dbReference type="PANTHER" id="PTHR30055:SF226">
    <property type="entry name" value="HTH-TYPE TRANSCRIPTIONAL REGULATOR PKSA"/>
    <property type="match status" value="1"/>
</dbReference>
<dbReference type="GO" id="GO:0003700">
    <property type="term" value="F:DNA-binding transcription factor activity"/>
    <property type="evidence" value="ECO:0007669"/>
    <property type="project" value="TreeGrafter"/>
</dbReference>
<keyword evidence="3" id="KW-0804">Transcription</keyword>
<evidence type="ECO:0000256" key="4">
    <source>
        <dbReference type="PROSITE-ProRule" id="PRU00335"/>
    </source>
</evidence>
<feature type="domain" description="HTH tetR-type" evidence="5">
    <location>
        <begin position="23"/>
        <end position="83"/>
    </location>
</feature>
<evidence type="ECO:0000313" key="6">
    <source>
        <dbReference type="EMBL" id="RXH56415.1"/>
    </source>
</evidence>
<comment type="caution">
    <text evidence="6">The sequence shown here is derived from an EMBL/GenBank/DDBJ whole genome shotgun (WGS) entry which is preliminary data.</text>
</comment>
<keyword evidence="1" id="KW-0805">Transcription regulation</keyword>
<dbReference type="InterPro" id="IPR009057">
    <property type="entry name" value="Homeodomain-like_sf"/>
</dbReference>
<dbReference type="PANTHER" id="PTHR30055">
    <property type="entry name" value="HTH-TYPE TRANSCRIPTIONAL REGULATOR RUTR"/>
    <property type="match status" value="1"/>
</dbReference>
<dbReference type="Proteomes" id="UP000289437">
    <property type="component" value="Unassembled WGS sequence"/>
</dbReference>
<dbReference type="OrthoDB" id="9809994at2"/>
<organism evidence="6 7">
    <name type="scientific">Granulicella sibirica</name>
    <dbReference type="NCBI Taxonomy" id="2479048"/>
    <lineage>
        <taxon>Bacteria</taxon>
        <taxon>Pseudomonadati</taxon>
        <taxon>Acidobacteriota</taxon>
        <taxon>Terriglobia</taxon>
        <taxon>Terriglobales</taxon>
        <taxon>Acidobacteriaceae</taxon>
        <taxon>Granulicella</taxon>
    </lineage>
</organism>
<feature type="DNA-binding region" description="H-T-H motif" evidence="4">
    <location>
        <begin position="46"/>
        <end position="65"/>
    </location>
</feature>
<dbReference type="SUPFAM" id="SSF48498">
    <property type="entry name" value="Tetracyclin repressor-like, C-terminal domain"/>
    <property type="match status" value="1"/>
</dbReference>
<dbReference type="InterPro" id="IPR041490">
    <property type="entry name" value="KstR2_TetR_C"/>
</dbReference>
<evidence type="ECO:0000256" key="3">
    <source>
        <dbReference type="ARBA" id="ARBA00023163"/>
    </source>
</evidence>
<dbReference type="Gene3D" id="1.10.357.10">
    <property type="entry name" value="Tetracycline Repressor, domain 2"/>
    <property type="match status" value="1"/>
</dbReference>
<dbReference type="Gene3D" id="1.10.10.60">
    <property type="entry name" value="Homeodomain-like"/>
    <property type="match status" value="1"/>
</dbReference>
<name>A0A4Q0SYW2_9BACT</name>
<dbReference type="SUPFAM" id="SSF46689">
    <property type="entry name" value="Homeodomain-like"/>
    <property type="match status" value="1"/>
</dbReference>
<dbReference type="Pfam" id="PF00440">
    <property type="entry name" value="TetR_N"/>
    <property type="match status" value="1"/>
</dbReference>
<dbReference type="InterPro" id="IPR050109">
    <property type="entry name" value="HTH-type_TetR-like_transc_reg"/>
</dbReference>
<dbReference type="PROSITE" id="PS50977">
    <property type="entry name" value="HTH_TETR_2"/>
    <property type="match status" value="1"/>
</dbReference>
<reference evidence="6 7" key="1">
    <citation type="submission" date="2018-11" db="EMBL/GenBank/DDBJ databases">
        <authorList>
            <person name="Mardanov A.V."/>
            <person name="Ravin N.V."/>
            <person name="Dedysh S.N."/>
        </authorList>
    </citation>
    <scope>NUCLEOTIDE SEQUENCE [LARGE SCALE GENOMIC DNA]</scope>
    <source>
        <strain evidence="6 7">AF10</strain>
    </source>
</reference>
<dbReference type="GO" id="GO:0000976">
    <property type="term" value="F:transcription cis-regulatory region binding"/>
    <property type="evidence" value="ECO:0007669"/>
    <property type="project" value="TreeGrafter"/>
</dbReference>
<evidence type="ECO:0000259" key="5">
    <source>
        <dbReference type="PROSITE" id="PS50977"/>
    </source>
</evidence>
<accession>A0A4Q0SYW2</accession>
<sequence length="211" mass="23519">MQFILVSMTTAIDPDRKQKMVVEFRRGEILAAATRVFGEKGFEATKMEEIAAAAGVAKGTLYLYFESKDEVYVTTVERALAEVAALTAEHVERESTVAGKLAAFVRVRIAFWDEQQTLYRVILNSSRDGEHRARSIGWQRVVVVYLASIFEEGARAGEIPEQDYAAAAWAVMDAIRGVNERRVFSEGRGAEEDTRFLTEFLWAGLRAGTGI</sequence>
<dbReference type="PRINTS" id="PR00455">
    <property type="entry name" value="HTHTETR"/>
</dbReference>
<dbReference type="RefSeq" id="WP_161570995.1">
    <property type="nucleotide sequence ID" value="NZ_RDSM01000002.1"/>
</dbReference>
<evidence type="ECO:0000256" key="1">
    <source>
        <dbReference type="ARBA" id="ARBA00023015"/>
    </source>
</evidence>
<evidence type="ECO:0000256" key="2">
    <source>
        <dbReference type="ARBA" id="ARBA00023125"/>
    </source>
</evidence>
<evidence type="ECO:0000313" key="7">
    <source>
        <dbReference type="Proteomes" id="UP000289437"/>
    </source>
</evidence>
<keyword evidence="7" id="KW-1185">Reference proteome</keyword>
<dbReference type="Pfam" id="PF17932">
    <property type="entry name" value="TetR_C_24"/>
    <property type="match status" value="1"/>
</dbReference>
<dbReference type="AlphaFoldDB" id="A0A4Q0SYW2"/>
<protein>
    <submittedName>
        <fullName evidence="6">Transcriptional regulator, TetR family</fullName>
    </submittedName>
</protein>
<reference evidence="7" key="2">
    <citation type="submission" date="2019-02" db="EMBL/GenBank/DDBJ databases">
        <title>Granulicella sibirica sp. nov., a psychrotolerant acidobacterium isolated from an organic soil layer in forested tundra, West Siberia.</title>
        <authorList>
            <person name="Oshkin I.Y."/>
            <person name="Kulichevskaya I.S."/>
            <person name="Rijpstra W.I.C."/>
            <person name="Sinninghe Damste J.S."/>
            <person name="Rakitin A.L."/>
            <person name="Ravin N.V."/>
            <person name="Dedysh S.N."/>
        </authorList>
    </citation>
    <scope>NUCLEOTIDE SEQUENCE [LARGE SCALE GENOMIC DNA]</scope>
    <source>
        <strain evidence="7">AF10</strain>
    </source>
</reference>
<proteinExistence type="predicted"/>
<dbReference type="EMBL" id="RDSM01000002">
    <property type="protein sequence ID" value="RXH56415.1"/>
    <property type="molecule type" value="Genomic_DNA"/>
</dbReference>
<gene>
    <name evidence="6" type="ORF">GRAN_3272</name>
</gene>
<dbReference type="InterPro" id="IPR036271">
    <property type="entry name" value="Tet_transcr_reg_TetR-rel_C_sf"/>
</dbReference>
<keyword evidence="2 4" id="KW-0238">DNA-binding</keyword>
<dbReference type="FunFam" id="1.10.10.60:FF:000141">
    <property type="entry name" value="TetR family transcriptional regulator"/>
    <property type="match status" value="1"/>
</dbReference>